<dbReference type="OrthoDB" id="4088568at2759"/>
<feature type="compositionally biased region" description="Basic and acidic residues" evidence="2">
    <location>
        <begin position="386"/>
        <end position="396"/>
    </location>
</feature>
<sequence>MVLGALPSPAPVAEAPPPPLATTFGQQQGAPPRSGHSGAPIQDYAHLVRTLQQRSISRSSSSTAAVIVGDVAPPPATATTASQIEQDLKLAAQIGQTLLNEKAALQAKLEQSERANQKLLERLGTAVKENNKLEKRLDESLGNLDQADSSNRALLVSLEEDRKTISRLSHDSGKLVAASATLKQLQIAHADVLEDLAAERRRADLAEARARKAADRAEELDERLRKACSDLEEMRQDKVLSAKRSSDALALLKAKQAAAAGNATSDGGGGGGTGGDGHNGPSDQTQTRELMRIVETLVEENHLLRSESMELHGLLEREREDQELAREENGFLSALGIREHAGSDDNGGEEQDQADNVPRRRSGGGFMLRRLSASSSLSHTSPQPDHSQEPRAERLMASRTRSTAASNGGKMPVQRPRNRRTQSMDVTSQLRSVSPHRRPSLAKTARRRTDALPLEQFVGTSSAPNSPYQGGVPFGRPASILSNASEDPDTSLSSSIRPRRRHRPLSLSLNSSVFSPSMGSSSAPNPNPEAEESVLVSPFTRPSAHRRQSSQTSFNFGLASPRTEQPGRRISRSPRPSPSRRPSSTAGVDASTQTSRPSSPSSPRSRRSETPHRHAAPDYSLPQTPIAAATDGHRHASHDSIASPASSSAVHTAAGGGATVRAGAETRTAALAQLIEYGVKLLARVQAADIATQEKRLRKQNLPGDVKHLAQANIKELAGDIDSLRDRFRRVVELERAAQHRDHTPTVRHDLSGRNDISLVTRRDFVSLVKLLRDLLSETSRLRQLVNRVQLEPALAQRLSELDVPGAVDAGTASEPKATRPAAAEAAATLLAPLSRLLGVASPEQASSSTADNARPNLAQSRRGGSSTVSTATINVEFGGGGVRPAPSSTLSPDSVASRRGPPTGAGAHPRQVRRELSSIFAGATTSTRRAQSPGPGVQSREIPAPAAATTSTSRFVSAAASAATSYMPFSRILSSYRPAMSSTANAVIDSIPSAPPVLDSPFDEDDENGGAYSPPSTLLERQLRPRGLSDSSVRSTFVTHAGHTRPNPHHRIVTAAGLALSSEATPVPIVVAPAGVSVDEASYNAAIALSSSPASLGAAMSALRQKLEEDDADTAAALAEGKTISRRASRAHLRGRASSSRLRESSTIASSSSPPPPVPPLPPPLSNELKLSTSTATSDSSLSLNNHVVANASPNPTVSVQAPNTPPAPTAPISISPSSTRPGIAAPKPPKDSTASSSSLFGTVVSSAFGSLIGGGGGGGAGDLKRASVLGAPHGAESFRERGRLG</sequence>
<feature type="compositionally biased region" description="Pro residues" evidence="2">
    <location>
        <begin position="1154"/>
        <end position="1166"/>
    </location>
</feature>
<feature type="compositionally biased region" description="Low complexity" evidence="2">
    <location>
        <begin position="1172"/>
        <end position="1185"/>
    </location>
</feature>
<feature type="coiled-coil region" evidence="1">
    <location>
        <begin position="95"/>
        <end position="150"/>
    </location>
</feature>
<evidence type="ECO:0000313" key="4">
    <source>
        <dbReference type="Proteomes" id="UP000777482"/>
    </source>
</evidence>
<keyword evidence="4" id="KW-1185">Reference proteome</keyword>
<evidence type="ECO:0000256" key="2">
    <source>
        <dbReference type="SAM" id="MobiDB-lite"/>
    </source>
</evidence>
<name>A0A9P6W5L9_RHOMI</name>
<organism evidence="3 4">
    <name type="scientific">Rhodotorula mucilaginosa</name>
    <name type="common">Yeast</name>
    <name type="synonym">Rhodotorula rubra</name>
    <dbReference type="NCBI Taxonomy" id="5537"/>
    <lineage>
        <taxon>Eukaryota</taxon>
        <taxon>Fungi</taxon>
        <taxon>Dikarya</taxon>
        <taxon>Basidiomycota</taxon>
        <taxon>Pucciniomycotina</taxon>
        <taxon>Microbotryomycetes</taxon>
        <taxon>Sporidiobolales</taxon>
        <taxon>Sporidiobolaceae</taxon>
        <taxon>Rhodotorula</taxon>
    </lineage>
</organism>
<feature type="compositionally biased region" description="Basic and acidic residues" evidence="2">
    <location>
        <begin position="1278"/>
        <end position="1287"/>
    </location>
</feature>
<feature type="compositionally biased region" description="Gly residues" evidence="2">
    <location>
        <begin position="266"/>
        <end position="278"/>
    </location>
</feature>
<reference evidence="3 4" key="1">
    <citation type="submission" date="2020-11" db="EMBL/GenBank/DDBJ databases">
        <title>Kefir isolates.</title>
        <authorList>
            <person name="Marcisauskas S."/>
            <person name="Kim Y."/>
            <person name="Blasche S."/>
        </authorList>
    </citation>
    <scope>NUCLEOTIDE SEQUENCE [LARGE SCALE GENOMIC DNA]</scope>
    <source>
        <strain evidence="3 4">KR</strain>
    </source>
</reference>
<feature type="compositionally biased region" description="Polar residues" evidence="2">
    <location>
        <begin position="458"/>
        <end position="468"/>
    </location>
</feature>
<feature type="region of interest" description="Disordered" evidence="2">
    <location>
        <begin position="843"/>
        <end position="952"/>
    </location>
</feature>
<feature type="compositionally biased region" description="Polar residues" evidence="2">
    <location>
        <begin position="421"/>
        <end position="432"/>
    </location>
</feature>
<feature type="region of interest" description="Disordered" evidence="2">
    <location>
        <begin position="999"/>
        <end position="1018"/>
    </location>
</feature>
<feature type="compositionally biased region" description="Low complexity" evidence="2">
    <location>
        <begin position="505"/>
        <end position="524"/>
    </location>
</feature>
<gene>
    <name evidence="3" type="ORF">C6P46_001473</name>
</gene>
<feature type="compositionally biased region" description="Low complexity" evidence="2">
    <location>
        <begin position="368"/>
        <end position="378"/>
    </location>
</feature>
<keyword evidence="1" id="KW-0175">Coiled coil</keyword>
<dbReference type="Proteomes" id="UP000777482">
    <property type="component" value="Unassembled WGS sequence"/>
</dbReference>
<feature type="region of interest" description="Disordered" evidence="2">
    <location>
        <begin position="1253"/>
        <end position="1287"/>
    </location>
</feature>
<feature type="region of interest" description="Disordered" evidence="2">
    <location>
        <begin position="260"/>
        <end position="285"/>
    </location>
</feature>
<comment type="caution">
    <text evidence="3">The sequence shown here is derived from an EMBL/GenBank/DDBJ whole genome shotgun (WGS) entry which is preliminary data.</text>
</comment>
<feature type="compositionally biased region" description="Gly residues" evidence="2">
    <location>
        <begin position="1253"/>
        <end position="1263"/>
    </location>
</feature>
<protein>
    <submittedName>
        <fullName evidence="3">Uncharacterized protein</fullName>
    </submittedName>
</protein>
<evidence type="ECO:0000313" key="3">
    <source>
        <dbReference type="EMBL" id="KAG0664428.1"/>
    </source>
</evidence>
<feature type="compositionally biased region" description="Low complexity" evidence="2">
    <location>
        <begin position="1212"/>
        <end position="1225"/>
    </location>
</feature>
<feature type="compositionally biased region" description="Basic and acidic residues" evidence="2">
    <location>
        <begin position="606"/>
        <end position="616"/>
    </location>
</feature>
<feature type="compositionally biased region" description="Polar residues" evidence="2">
    <location>
        <begin position="844"/>
        <end position="874"/>
    </location>
</feature>
<accession>A0A9P6W5L9</accession>
<proteinExistence type="predicted"/>
<dbReference type="EMBL" id="PUHQ01000014">
    <property type="protein sequence ID" value="KAG0664428.1"/>
    <property type="molecule type" value="Genomic_DNA"/>
</dbReference>
<feature type="region of interest" description="Disordered" evidence="2">
    <location>
        <begin position="1128"/>
        <end position="1239"/>
    </location>
</feature>
<feature type="compositionally biased region" description="Polar residues" evidence="2">
    <location>
        <begin position="1186"/>
        <end position="1202"/>
    </location>
</feature>
<feature type="coiled-coil region" evidence="1">
    <location>
        <begin position="182"/>
        <end position="237"/>
    </location>
</feature>
<feature type="region of interest" description="Disordered" evidence="2">
    <location>
        <begin position="1"/>
        <end position="42"/>
    </location>
</feature>
<feature type="compositionally biased region" description="Pro residues" evidence="2">
    <location>
        <begin position="8"/>
        <end position="20"/>
    </location>
</feature>
<feature type="compositionally biased region" description="Basic residues" evidence="2">
    <location>
        <begin position="434"/>
        <end position="446"/>
    </location>
</feature>
<feature type="region of interest" description="Disordered" evidence="2">
    <location>
        <begin position="339"/>
        <end position="651"/>
    </location>
</feature>
<feature type="compositionally biased region" description="Low complexity" evidence="2">
    <location>
        <begin position="639"/>
        <end position="651"/>
    </location>
</feature>
<evidence type="ECO:0000256" key="1">
    <source>
        <dbReference type="SAM" id="Coils"/>
    </source>
</evidence>
<feature type="compositionally biased region" description="Low complexity" evidence="2">
    <location>
        <begin position="1137"/>
        <end position="1153"/>
    </location>
</feature>